<accession>A0ABS5RK33</accession>
<reference evidence="5 6" key="1">
    <citation type="submission" date="2021-05" db="EMBL/GenBank/DDBJ databases">
        <title>Mycobacterium acidophilum sp. nov., an extremely acid-tolerant member of the genus Mycobacterium.</title>
        <authorList>
            <person name="Xia J."/>
        </authorList>
    </citation>
    <scope>NUCLEOTIDE SEQUENCE [LARGE SCALE GENOMIC DNA]</scope>
    <source>
        <strain evidence="5 6">M1</strain>
    </source>
</reference>
<keyword evidence="6" id="KW-1185">Reference proteome</keyword>
<evidence type="ECO:0000259" key="4">
    <source>
        <dbReference type="Pfam" id="PF26580"/>
    </source>
</evidence>
<dbReference type="InterPro" id="IPR058644">
    <property type="entry name" value="Mtb12-like_C"/>
</dbReference>
<comment type="similarity">
    <text evidence="2">Belongs to the MTB12 family.</text>
</comment>
<evidence type="ECO:0000313" key="6">
    <source>
        <dbReference type="Proteomes" id="UP001519535"/>
    </source>
</evidence>
<protein>
    <recommendedName>
        <fullName evidence="4">Low molecular weight antigen MTB12-like C-terminal domain-containing protein</fullName>
    </recommendedName>
</protein>
<feature type="chain" id="PRO_5046858586" description="Low molecular weight antigen MTB12-like C-terminal domain-containing protein" evidence="3">
    <location>
        <begin position="18"/>
        <end position="145"/>
    </location>
</feature>
<name>A0ABS5RK33_9MYCO</name>
<organism evidence="5 6">
    <name type="scientific">Mycolicibacter acidiphilus</name>
    <dbReference type="NCBI Taxonomy" id="2835306"/>
    <lineage>
        <taxon>Bacteria</taxon>
        <taxon>Bacillati</taxon>
        <taxon>Actinomycetota</taxon>
        <taxon>Actinomycetes</taxon>
        <taxon>Mycobacteriales</taxon>
        <taxon>Mycobacteriaceae</taxon>
        <taxon>Mycolicibacter</taxon>
    </lineage>
</organism>
<evidence type="ECO:0000256" key="3">
    <source>
        <dbReference type="SAM" id="SignalP"/>
    </source>
</evidence>
<sequence length="145" mass="15483">MAAVGALLLGMASTAVADPGAVPTPDQVGDILNRVLDPNVDSADKSAVITPSLSPEDETQIAAAQRRLIFWNRLPLDFVVTDIQPAPIDYAGATVAAANLWELPPTPIVLNRQGGQWKVTDDTLTPLMYAIWHAARDRNRGFAGI</sequence>
<evidence type="ECO:0000313" key="5">
    <source>
        <dbReference type="EMBL" id="MBS9534652.1"/>
    </source>
</evidence>
<dbReference type="Proteomes" id="UP001519535">
    <property type="component" value="Unassembled WGS sequence"/>
</dbReference>
<gene>
    <name evidence="5" type="ORF">KIH27_13750</name>
</gene>
<dbReference type="Pfam" id="PF26580">
    <property type="entry name" value="Mtb12_C"/>
    <property type="match status" value="1"/>
</dbReference>
<keyword evidence="1 3" id="KW-0732">Signal</keyword>
<comment type="caution">
    <text evidence="5">The sequence shown here is derived from an EMBL/GenBank/DDBJ whole genome shotgun (WGS) entry which is preliminary data.</text>
</comment>
<feature type="domain" description="Low molecular weight antigen MTB12-like C-terminal" evidence="4">
    <location>
        <begin position="21"/>
        <end position="128"/>
    </location>
</feature>
<proteinExistence type="inferred from homology"/>
<dbReference type="EMBL" id="JAHCLR010000027">
    <property type="protein sequence ID" value="MBS9534652.1"/>
    <property type="molecule type" value="Genomic_DNA"/>
</dbReference>
<evidence type="ECO:0000256" key="2">
    <source>
        <dbReference type="ARBA" id="ARBA00093774"/>
    </source>
</evidence>
<feature type="signal peptide" evidence="3">
    <location>
        <begin position="1"/>
        <end position="17"/>
    </location>
</feature>
<evidence type="ECO:0000256" key="1">
    <source>
        <dbReference type="ARBA" id="ARBA00022729"/>
    </source>
</evidence>
<dbReference type="RefSeq" id="WP_214093515.1">
    <property type="nucleotide sequence ID" value="NZ_JAHCLR010000027.1"/>
</dbReference>